<dbReference type="InterPro" id="IPR001360">
    <property type="entry name" value="Glyco_hydro_1"/>
</dbReference>
<dbReference type="Gene3D" id="3.20.20.80">
    <property type="entry name" value="Glycosidases"/>
    <property type="match status" value="1"/>
</dbReference>
<evidence type="ECO:0000313" key="6">
    <source>
        <dbReference type="Proteomes" id="UP000515204"/>
    </source>
</evidence>
<dbReference type="PANTHER" id="PTHR10353">
    <property type="entry name" value="GLYCOSYL HYDROLASE"/>
    <property type="match status" value="1"/>
</dbReference>
<dbReference type="GO" id="GO:0005975">
    <property type="term" value="P:carbohydrate metabolic process"/>
    <property type="evidence" value="ECO:0007669"/>
    <property type="project" value="InterPro"/>
</dbReference>
<dbReference type="AlphaFoldDB" id="A0A6P3Y8F3"/>
<evidence type="ECO:0000313" key="7">
    <source>
        <dbReference type="RefSeq" id="XP_014487190.1"/>
    </source>
</evidence>
<dbReference type="GO" id="GO:0008422">
    <property type="term" value="F:beta-glucosidase activity"/>
    <property type="evidence" value="ECO:0007669"/>
    <property type="project" value="TreeGrafter"/>
</dbReference>
<organism evidence="6 7">
    <name type="scientific">Dinoponera quadriceps</name>
    <name type="common">South American ant</name>
    <dbReference type="NCBI Taxonomy" id="609295"/>
    <lineage>
        <taxon>Eukaryota</taxon>
        <taxon>Metazoa</taxon>
        <taxon>Ecdysozoa</taxon>
        <taxon>Arthropoda</taxon>
        <taxon>Hexapoda</taxon>
        <taxon>Insecta</taxon>
        <taxon>Pterygota</taxon>
        <taxon>Neoptera</taxon>
        <taxon>Endopterygota</taxon>
        <taxon>Hymenoptera</taxon>
        <taxon>Apocrita</taxon>
        <taxon>Aculeata</taxon>
        <taxon>Formicoidea</taxon>
        <taxon>Formicidae</taxon>
        <taxon>Ponerinae</taxon>
        <taxon>Ponerini</taxon>
        <taxon>Dinoponera</taxon>
    </lineage>
</organism>
<reference evidence="7" key="1">
    <citation type="submission" date="2025-08" db="UniProtKB">
        <authorList>
            <consortium name="RefSeq"/>
        </authorList>
    </citation>
    <scope>IDENTIFICATION</scope>
</reference>
<protein>
    <submittedName>
        <fullName evidence="7">Myrosinase 1-like</fullName>
    </submittedName>
</protein>
<gene>
    <name evidence="7" type="primary">LOC106750983</name>
</gene>
<feature type="chain" id="PRO_5028251007" evidence="5">
    <location>
        <begin position="25"/>
        <end position="496"/>
    </location>
</feature>
<dbReference type="Proteomes" id="UP000515204">
    <property type="component" value="Unplaced"/>
</dbReference>
<dbReference type="OrthoDB" id="65569at2759"/>
<proteinExistence type="inferred from homology"/>
<keyword evidence="2" id="KW-0378">Hydrolase</keyword>
<dbReference type="PRINTS" id="PR00131">
    <property type="entry name" value="GLHYDRLASE1"/>
</dbReference>
<name>A0A6P3Y8F3_DINQU</name>
<dbReference type="Pfam" id="PF00232">
    <property type="entry name" value="Glyco_hydro_1"/>
    <property type="match status" value="1"/>
</dbReference>
<dbReference type="RefSeq" id="XP_014487190.1">
    <property type="nucleotide sequence ID" value="XM_014631704.1"/>
</dbReference>
<evidence type="ECO:0000256" key="3">
    <source>
        <dbReference type="ARBA" id="ARBA00023295"/>
    </source>
</evidence>
<evidence type="ECO:0000256" key="1">
    <source>
        <dbReference type="ARBA" id="ARBA00010838"/>
    </source>
</evidence>
<feature type="signal peptide" evidence="5">
    <location>
        <begin position="1"/>
        <end position="24"/>
    </location>
</feature>
<keyword evidence="6" id="KW-1185">Reference proteome</keyword>
<sequence>MMYAQFTIILILGTLLCAYLSIEAKGISDKALEDTSSDNNVFPKDFLFGVSTAASQTEGAWNVSDRGPSVWDVMIHADPSLQQDRSNWDVATDFYHKYKEDIRLAKSVGTQMYKFSISWSRILPTGILYQFSKDGIQFYKNVLDEIAANEMIPMVTLFQMDLPNDLQRMGGFINPMFVDWFEQYARLIFTTLGDQVKHWITISEPNLQCFAGYGANFIPQLNLTGFGDYLCGHHALLAHARVYHLYDREFRSKQNGKVGYTLYFNPSIPQDPSSPSDVNATYMDYMWFNEWMLHPIFSSIGDYPPMMKEVIADYSRAQGFLTSRLPSFTKEQIRNIRGASDFIGINYFTYEIIKTISNFDVNVVAFDTDSGVESVEEQIYFRDAPSMLGKVLQRVNEDYHPTIYITENGFPESALEDKAKVAYLQGHLAEVLKAIRNGVDIRGYLLWTLMDSVEQYYGTQLKFGLFHVDFNHPNLTRTPRLSSKFITRVYQTRRLD</sequence>
<evidence type="ECO:0000256" key="4">
    <source>
        <dbReference type="RuleBase" id="RU003690"/>
    </source>
</evidence>
<dbReference type="KEGG" id="dqu:106750983"/>
<dbReference type="InterPro" id="IPR017853">
    <property type="entry name" value="GH"/>
</dbReference>
<keyword evidence="5" id="KW-0732">Signal</keyword>
<comment type="similarity">
    <text evidence="1 4">Belongs to the glycosyl hydrolase 1 family.</text>
</comment>
<accession>A0A6P3Y8F3</accession>
<keyword evidence="3" id="KW-0326">Glycosidase</keyword>
<dbReference type="SUPFAM" id="SSF51445">
    <property type="entry name" value="(Trans)glycosidases"/>
    <property type="match status" value="1"/>
</dbReference>
<evidence type="ECO:0000256" key="2">
    <source>
        <dbReference type="ARBA" id="ARBA00022801"/>
    </source>
</evidence>
<dbReference type="PANTHER" id="PTHR10353:SF36">
    <property type="entry name" value="LP05116P"/>
    <property type="match status" value="1"/>
</dbReference>
<evidence type="ECO:0000256" key="5">
    <source>
        <dbReference type="SAM" id="SignalP"/>
    </source>
</evidence>
<dbReference type="GeneID" id="106750983"/>